<organism evidence="1 2">
    <name type="scientific">Ochrobactrum quorumnocens</name>
    <dbReference type="NCBI Taxonomy" id="271865"/>
    <lineage>
        <taxon>Bacteria</taxon>
        <taxon>Pseudomonadati</taxon>
        <taxon>Pseudomonadota</taxon>
        <taxon>Alphaproteobacteria</taxon>
        <taxon>Hyphomicrobiales</taxon>
        <taxon>Brucellaceae</taxon>
        <taxon>Brucella/Ochrobactrum group</taxon>
        <taxon>Ochrobactrum</taxon>
    </lineage>
</organism>
<comment type="caution">
    <text evidence="1">The sequence shown here is derived from an EMBL/GenBank/DDBJ whole genome shotgun (WGS) entry which is preliminary data.</text>
</comment>
<accession>A0A5N1K4T2</accession>
<dbReference type="EMBL" id="VYXQ01000001">
    <property type="protein sequence ID" value="KAA9371173.1"/>
    <property type="molecule type" value="Genomic_DNA"/>
</dbReference>
<sequence length="305" mass="33737">MKPPVHWTRLPRPSCWSSCGKNCPLQPSSFWLITSLQILSSTASSTLKFLALRKSGPRCLISKQHEEIMSEQPIRVKLLADAADVLKTLPAMGKLMINSKSGGATHERIGVVEQVEVRDGWIYFSGSEHHSRIDLSAIASLIADRSSVMQEKVYPRIDLLADDESVIGSVIGFDGAEPFDKALNGFAFLALPPKDKDRSTGEALEVGDDEPGLKPFAAAQRNKAEIRVALELPAFKQEWSGEMPEVRPSRGFINVMKPDFHLHLKAGHVASWHEVEEGDEYRFYALNETGQQTGLVVSGKKDAFR</sequence>
<protein>
    <recommendedName>
        <fullName evidence="3">Heme utilization ChuX/HutX family protein</fullName>
    </recommendedName>
</protein>
<dbReference type="Proteomes" id="UP000327108">
    <property type="component" value="Unassembled WGS sequence"/>
</dbReference>
<keyword evidence="2" id="KW-1185">Reference proteome</keyword>
<proteinExistence type="predicted"/>
<evidence type="ECO:0000313" key="1">
    <source>
        <dbReference type="EMBL" id="KAA9371173.1"/>
    </source>
</evidence>
<gene>
    <name evidence="1" type="ORF">F3W84_01865</name>
</gene>
<dbReference type="Gene3D" id="3.40.1570.10">
    <property type="entry name" value="HemS/ChuS/ChuX like domains"/>
    <property type="match status" value="2"/>
</dbReference>
<dbReference type="AlphaFoldDB" id="A0A5N1K4T2"/>
<name>A0A5N1K4T2_9HYPH</name>
<dbReference type="InterPro" id="IPR053733">
    <property type="entry name" value="Heme_Transport_Util_sf"/>
</dbReference>
<dbReference type="SUPFAM" id="SSF144064">
    <property type="entry name" value="Heme iron utilization protein-like"/>
    <property type="match status" value="2"/>
</dbReference>
<reference evidence="1 2" key="1">
    <citation type="submission" date="2019-09" db="EMBL/GenBank/DDBJ databases">
        <title>Biological control of the noxious weed angled onion (Allium triquetrum) thwarted by endophytic bacteria in Victoria, Australia.</title>
        <authorList>
            <person name="Tehranchian P."/>
            <person name="Adair R.J."/>
            <person name="Van T.H."/>
            <person name="Morrison P.D."/>
            <person name="Williams H."/>
            <person name="Lawrie A.C."/>
        </authorList>
    </citation>
    <scope>NUCLEOTIDE SEQUENCE [LARGE SCALE GENOMIC DNA]</scope>
    <source>
        <strain evidence="1 2">RPTAtOch1</strain>
    </source>
</reference>
<evidence type="ECO:0000313" key="2">
    <source>
        <dbReference type="Proteomes" id="UP000327108"/>
    </source>
</evidence>
<evidence type="ECO:0008006" key="3">
    <source>
        <dbReference type="Google" id="ProtNLM"/>
    </source>
</evidence>